<dbReference type="AlphaFoldDB" id="A0A9N9ZLI1"/>
<sequence>MQNCVTTGVNVVQTRASFTQNAHGSRAPGERRRLNGIAQPWVTLMDIGAAIEKQLDYVAVAKICCQGKRPVVGSLHNKALVE</sequence>
<protein>
    <submittedName>
        <fullName evidence="1">Uncharacterized protein</fullName>
    </submittedName>
</protein>
<comment type="caution">
    <text evidence="1">The sequence shown here is derived from an EMBL/GenBank/DDBJ whole genome shotgun (WGS) entry which is preliminary data.</text>
</comment>
<accession>A0A9N9ZLI1</accession>
<organism evidence="1 2">
    <name type="scientific">Clonostachys solani</name>
    <dbReference type="NCBI Taxonomy" id="160281"/>
    <lineage>
        <taxon>Eukaryota</taxon>
        <taxon>Fungi</taxon>
        <taxon>Dikarya</taxon>
        <taxon>Ascomycota</taxon>
        <taxon>Pezizomycotina</taxon>
        <taxon>Sordariomycetes</taxon>
        <taxon>Hypocreomycetidae</taxon>
        <taxon>Hypocreales</taxon>
        <taxon>Bionectriaceae</taxon>
        <taxon>Clonostachys</taxon>
    </lineage>
</organism>
<reference evidence="2" key="1">
    <citation type="submission" date="2019-06" db="EMBL/GenBank/DDBJ databases">
        <authorList>
            <person name="Broberg M."/>
        </authorList>
    </citation>
    <scope>NUCLEOTIDE SEQUENCE [LARGE SCALE GENOMIC DNA]</scope>
</reference>
<gene>
    <name evidence="1" type="ORF">CSOL1703_00007142</name>
</gene>
<evidence type="ECO:0000313" key="2">
    <source>
        <dbReference type="Proteomes" id="UP000775872"/>
    </source>
</evidence>
<keyword evidence="2" id="KW-1185">Reference proteome</keyword>
<dbReference type="EMBL" id="CABFOC020000074">
    <property type="protein sequence ID" value="CAH0057365.1"/>
    <property type="molecule type" value="Genomic_DNA"/>
</dbReference>
<proteinExistence type="predicted"/>
<name>A0A9N9ZLI1_9HYPO</name>
<evidence type="ECO:0000313" key="1">
    <source>
        <dbReference type="EMBL" id="CAH0057365.1"/>
    </source>
</evidence>
<dbReference type="Proteomes" id="UP000775872">
    <property type="component" value="Unassembled WGS sequence"/>
</dbReference>
<reference evidence="1 2" key="2">
    <citation type="submission" date="2021-10" db="EMBL/GenBank/DDBJ databases">
        <authorList>
            <person name="Piombo E."/>
        </authorList>
    </citation>
    <scope>NUCLEOTIDE SEQUENCE [LARGE SCALE GENOMIC DNA]</scope>
</reference>